<protein>
    <submittedName>
        <fullName evidence="1">Uncharacterized protein</fullName>
    </submittedName>
</protein>
<name>A0A5K7S9M6_9BACT</name>
<dbReference type="Proteomes" id="UP001193389">
    <property type="component" value="Chromosome"/>
</dbReference>
<evidence type="ECO:0000313" key="1">
    <source>
        <dbReference type="EMBL" id="BBE18270.1"/>
    </source>
</evidence>
<evidence type="ECO:0000313" key="2">
    <source>
        <dbReference type="Proteomes" id="UP001193389"/>
    </source>
</evidence>
<dbReference type="EMBL" id="AP018694">
    <property type="protein sequence ID" value="BBE18270.1"/>
    <property type="molecule type" value="Genomic_DNA"/>
</dbReference>
<keyword evidence="2" id="KW-1185">Reference proteome</keyword>
<proteinExistence type="predicted"/>
<dbReference type="KEGG" id="anf:AQPE_2432"/>
<gene>
    <name evidence="1" type="ORF">AQPE_2432</name>
</gene>
<reference evidence="1" key="1">
    <citation type="journal article" date="2020" name="Int. J. Syst. Evol. Microbiol.">
        <title>Aquipluma nitroreducens gen. nov. sp. nov., a novel facultatively anaerobic bacterium isolated from a freshwater lake.</title>
        <authorList>
            <person name="Watanabe M."/>
            <person name="Kojima H."/>
            <person name="Fukui M."/>
        </authorList>
    </citation>
    <scope>NUCLEOTIDE SEQUENCE</scope>
    <source>
        <strain evidence="1">MeG22</strain>
    </source>
</reference>
<accession>A0A5K7S9M6</accession>
<sequence>MHKKTDQINKRLVYSFDQLYVSGFFPDYAFDLHLVLINQ</sequence>
<dbReference type="AlphaFoldDB" id="A0A5K7S9M6"/>
<organism evidence="1 2">
    <name type="scientific">Aquipluma nitroreducens</name>
    <dbReference type="NCBI Taxonomy" id="2010828"/>
    <lineage>
        <taxon>Bacteria</taxon>
        <taxon>Pseudomonadati</taxon>
        <taxon>Bacteroidota</taxon>
        <taxon>Bacteroidia</taxon>
        <taxon>Marinilabiliales</taxon>
        <taxon>Prolixibacteraceae</taxon>
        <taxon>Aquipluma</taxon>
    </lineage>
</organism>